<feature type="transmembrane region" description="Helical" evidence="2">
    <location>
        <begin position="37"/>
        <end position="61"/>
    </location>
</feature>
<dbReference type="AlphaFoldDB" id="A0AAD5WWD8"/>
<comment type="caution">
    <text evidence="3">The sequence shown here is derived from an EMBL/GenBank/DDBJ whole genome shotgun (WGS) entry which is preliminary data.</text>
</comment>
<dbReference type="Proteomes" id="UP001212841">
    <property type="component" value="Unassembled WGS sequence"/>
</dbReference>
<dbReference type="EMBL" id="JADGJD010003116">
    <property type="protein sequence ID" value="KAJ3025573.1"/>
    <property type="molecule type" value="Genomic_DNA"/>
</dbReference>
<evidence type="ECO:0000256" key="2">
    <source>
        <dbReference type="SAM" id="Phobius"/>
    </source>
</evidence>
<keyword evidence="2" id="KW-1133">Transmembrane helix</keyword>
<name>A0AAD5WWD8_9FUNG</name>
<keyword evidence="4" id="KW-1185">Reference proteome</keyword>
<reference evidence="3" key="1">
    <citation type="submission" date="2020-05" db="EMBL/GenBank/DDBJ databases">
        <title>Phylogenomic resolution of chytrid fungi.</title>
        <authorList>
            <person name="Stajich J.E."/>
            <person name="Amses K."/>
            <person name="Simmons R."/>
            <person name="Seto K."/>
            <person name="Myers J."/>
            <person name="Bonds A."/>
            <person name="Quandt C.A."/>
            <person name="Barry K."/>
            <person name="Liu P."/>
            <person name="Grigoriev I."/>
            <person name="Longcore J.E."/>
            <person name="James T.Y."/>
        </authorList>
    </citation>
    <scope>NUCLEOTIDE SEQUENCE</scope>
    <source>
        <strain evidence="3">JEL0318</strain>
    </source>
</reference>
<evidence type="ECO:0000256" key="1">
    <source>
        <dbReference type="SAM" id="MobiDB-lite"/>
    </source>
</evidence>
<protein>
    <submittedName>
        <fullName evidence="3">Uncharacterized protein</fullName>
    </submittedName>
</protein>
<organism evidence="3 4">
    <name type="scientific">Rhizophlyctis rosea</name>
    <dbReference type="NCBI Taxonomy" id="64517"/>
    <lineage>
        <taxon>Eukaryota</taxon>
        <taxon>Fungi</taxon>
        <taxon>Fungi incertae sedis</taxon>
        <taxon>Chytridiomycota</taxon>
        <taxon>Chytridiomycota incertae sedis</taxon>
        <taxon>Chytridiomycetes</taxon>
        <taxon>Rhizophlyctidales</taxon>
        <taxon>Rhizophlyctidaceae</taxon>
        <taxon>Rhizophlyctis</taxon>
    </lineage>
</organism>
<accession>A0AAD5WWD8</accession>
<gene>
    <name evidence="3" type="ORF">HK097_006654</name>
</gene>
<feature type="region of interest" description="Disordered" evidence="1">
    <location>
        <begin position="133"/>
        <end position="161"/>
    </location>
</feature>
<evidence type="ECO:0000313" key="3">
    <source>
        <dbReference type="EMBL" id="KAJ3025573.1"/>
    </source>
</evidence>
<keyword evidence="2" id="KW-0812">Transmembrane</keyword>
<keyword evidence="2" id="KW-0472">Membrane</keyword>
<evidence type="ECO:0000313" key="4">
    <source>
        <dbReference type="Proteomes" id="UP001212841"/>
    </source>
</evidence>
<proteinExistence type="predicted"/>
<feature type="non-terminal residue" evidence="3">
    <location>
        <position position="188"/>
    </location>
</feature>
<sequence length="188" mass="20016">MTEVAEGGQIPVASVTVQPETAVAQTSAEEEAAKKKIILAASLTAVAVVLILGAIVAFLLLRRRKAKGKYAKINETTQRGGNFSLARPTTNTINRSETKKYRLRTPSTRAPPTSTPDERFIDPTRNVLIPLLAPVPTDGGNMGRGPWDVERASTPDPRASNTASDIVAIQQEVGDLARVRLEGMSSGG</sequence>